<dbReference type="RefSeq" id="WP_198880607.1">
    <property type="nucleotide sequence ID" value="NZ_JAEKJA010000002.1"/>
</dbReference>
<comment type="similarity">
    <text evidence="7">Belongs to the adenylyl cyclase class-4/guanylyl cyclase family.</text>
</comment>
<dbReference type="AlphaFoldDB" id="A0A934MES8"/>
<dbReference type="GO" id="GO:0016020">
    <property type="term" value="C:membrane"/>
    <property type="evidence" value="ECO:0007669"/>
    <property type="project" value="UniProtKB-SubCell"/>
</dbReference>
<evidence type="ECO:0000256" key="2">
    <source>
        <dbReference type="ARBA" id="ARBA00022692"/>
    </source>
</evidence>
<evidence type="ECO:0000256" key="6">
    <source>
        <dbReference type="ARBA" id="ARBA00023239"/>
    </source>
</evidence>
<dbReference type="InterPro" id="IPR018297">
    <property type="entry name" value="A/G_cyclase_CS"/>
</dbReference>
<evidence type="ECO:0000259" key="9">
    <source>
        <dbReference type="PROSITE" id="PS50125"/>
    </source>
</evidence>
<dbReference type="EMBL" id="JAEKJA010000002">
    <property type="protein sequence ID" value="MBJ3774703.1"/>
    <property type="molecule type" value="Genomic_DNA"/>
</dbReference>
<evidence type="ECO:0000256" key="1">
    <source>
        <dbReference type="ARBA" id="ARBA00004370"/>
    </source>
</evidence>
<dbReference type="InterPro" id="IPR050401">
    <property type="entry name" value="Cyclic_nucleotide_synthase"/>
</dbReference>
<dbReference type="SMART" id="SM00044">
    <property type="entry name" value="CYCc"/>
    <property type="match status" value="1"/>
</dbReference>
<organism evidence="10 11">
    <name type="scientific">Acuticoccus mangrovi</name>
    <dbReference type="NCBI Taxonomy" id="2796142"/>
    <lineage>
        <taxon>Bacteria</taxon>
        <taxon>Pseudomonadati</taxon>
        <taxon>Pseudomonadota</taxon>
        <taxon>Alphaproteobacteria</taxon>
        <taxon>Hyphomicrobiales</taxon>
        <taxon>Amorphaceae</taxon>
        <taxon>Acuticoccus</taxon>
    </lineage>
</organism>
<name>A0A934MES8_9HYPH</name>
<evidence type="ECO:0000313" key="10">
    <source>
        <dbReference type="EMBL" id="MBJ3774703.1"/>
    </source>
</evidence>
<feature type="transmembrane region" description="Helical" evidence="8">
    <location>
        <begin position="176"/>
        <end position="193"/>
    </location>
</feature>
<dbReference type="GO" id="GO:0035556">
    <property type="term" value="P:intracellular signal transduction"/>
    <property type="evidence" value="ECO:0007669"/>
    <property type="project" value="InterPro"/>
</dbReference>
<proteinExistence type="inferred from homology"/>
<sequence>MSDLTQPSAPPRFSPLTLAFHDRWAERLFVVENNRRAVSPVRVLLLLYLATTLAVTLFDAVVASPLFMELLPYRVGGIAGAAIGLALSRTEWAVRHGQMVFGGFLVMLHGGLYVAIGLFGEHIGVLSPLLIMMLAMTLALPALLFRFALPLALLASLLYALRMAAFMPGVTSTMPIFFLGTTVLVLVWGNYASERARRTAWAASRALANEKARSEALLLNVLPPSVAARMRAGERLIADSHAFAAVLFADIVGFTPLSETMPPAELVSLLDRVFTRFDAIADAHDLEKIKTIGDAYMLAAGAPSERPAEPARICEAALEMRAALAEVSAEAGVALGMRIGIHAGPIVAGVIGRRKFVYDVWGDTVNTASRMESTAPAGEIQVSERVATALAGRFTFEPRGEIDVKGKGPMSVYLMRS</sequence>
<dbReference type="Pfam" id="PF00211">
    <property type="entry name" value="Guanylate_cyc"/>
    <property type="match status" value="1"/>
</dbReference>
<dbReference type="GO" id="GO:0009190">
    <property type="term" value="P:cyclic nucleotide biosynthetic process"/>
    <property type="evidence" value="ECO:0007669"/>
    <property type="project" value="InterPro"/>
</dbReference>
<evidence type="ECO:0000313" key="11">
    <source>
        <dbReference type="Proteomes" id="UP000609531"/>
    </source>
</evidence>
<evidence type="ECO:0000256" key="3">
    <source>
        <dbReference type="ARBA" id="ARBA00022741"/>
    </source>
</evidence>
<keyword evidence="4 8" id="KW-1133">Transmembrane helix</keyword>
<feature type="transmembrane region" description="Helical" evidence="8">
    <location>
        <begin position="151"/>
        <end position="170"/>
    </location>
</feature>
<feature type="domain" description="Guanylate cyclase" evidence="9">
    <location>
        <begin position="245"/>
        <end position="372"/>
    </location>
</feature>
<evidence type="ECO:0000256" key="4">
    <source>
        <dbReference type="ARBA" id="ARBA00022989"/>
    </source>
</evidence>
<dbReference type="PROSITE" id="PS00452">
    <property type="entry name" value="GUANYLATE_CYCLASE_1"/>
    <property type="match status" value="1"/>
</dbReference>
<gene>
    <name evidence="10" type="ORF">JCR33_03340</name>
</gene>
<dbReference type="SUPFAM" id="SSF55073">
    <property type="entry name" value="Nucleotide cyclase"/>
    <property type="match status" value="1"/>
</dbReference>
<feature type="transmembrane region" description="Helical" evidence="8">
    <location>
        <begin position="43"/>
        <end position="64"/>
    </location>
</feature>
<dbReference type="PROSITE" id="PS50125">
    <property type="entry name" value="GUANYLATE_CYCLASE_2"/>
    <property type="match status" value="1"/>
</dbReference>
<keyword evidence="11" id="KW-1185">Reference proteome</keyword>
<evidence type="ECO:0000256" key="5">
    <source>
        <dbReference type="ARBA" id="ARBA00023136"/>
    </source>
</evidence>
<keyword evidence="2 8" id="KW-0812">Transmembrane</keyword>
<dbReference type="CDD" id="cd07302">
    <property type="entry name" value="CHD"/>
    <property type="match status" value="1"/>
</dbReference>
<accession>A0A934MES8</accession>
<keyword evidence="5 8" id="KW-0472">Membrane</keyword>
<dbReference type="GO" id="GO:0004016">
    <property type="term" value="F:adenylate cyclase activity"/>
    <property type="evidence" value="ECO:0007669"/>
    <property type="project" value="UniProtKB-ARBA"/>
</dbReference>
<evidence type="ECO:0000256" key="7">
    <source>
        <dbReference type="RuleBase" id="RU000405"/>
    </source>
</evidence>
<dbReference type="GO" id="GO:0000166">
    <property type="term" value="F:nucleotide binding"/>
    <property type="evidence" value="ECO:0007669"/>
    <property type="project" value="UniProtKB-KW"/>
</dbReference>
<feature type="transmembrane region" description="Helical" evidence="8">
    <location>
        <begin position="125"/>
        <end position="144"/>
    </location>
</feature>
<feature type="transmembrane region" description="Helical" evidence="8">
    <location>
        <begin position="70"/>
        <end position="87"/>
    </location>
</feature>
<dbReference type="Proteomes" id="UP000609531">
    <property type="component" value="Unassembled WGS sequence"/>
</dbReference>
<dbReference type="PANTHER" id="PTHR11920:SF335">
    <property type="entry name" value="GUANYLATE CYCLASE"/>
    <property type="match status" value="1"/>
</dbReference>
<keyword evidence="6 7" id="KW-0456">Lyase</keyword>
<evidence type="ECO:0000256" key="8">
    <source>
        <dbReference type="SAM" id="Phobius"/>
    </source>
</evidence>
<comment type="subcellular location">
    <subcellularLocation>
        <location evidence="1">Membrane</location>
    </subcellularLocation>
</comment>
<keyword evidence="3" id="KW-0547">Nucleotide-binding</keyword>
<dbReference type="PANTHER" id="PTHR11920">
    <property type="entry name" value="GUANYLYL CYCLASE"/>
    <property type="match status" value="1"/>
</dbReference>
<dbReference type="Gene3D" id="3.30.70.1230">
    <property type="entry name" value="Nucleotide cyclase"/>
    <property type="match status" value="1"/>
</dbReference>
<reference evidence="10" key="1">
    <citation type="submission" date="2020-12" db="EMBL/GenBank/DDBJ databases">
        <title>Bacterial taxonomy.</title>
        <authorList>
            <person name="Pan X."/>
        </authorList>
    </citation>
    <scope>NUCLEOTIDE SEQUENCE</scope>
    <source>
        <strain evidence="10">B2012</strain>
    </source>
</reference>
<comment type="caution">
    <text evidence="10">The sequence shown here is derived from an EMBL/GenBank/DDBJ whole genome shotgun (WGS) entry which is preliminary data.</text>
</comment>
<feature type="transmembrane region" description="Helical" evidence="8">
    <location>
        <begin position="99"/>
        <end position="119"/>
    </location>
</feature>
<protein>
    <submittedName>
        <fullName evidence="10">Adenylate/guanylate cyclase domain-containing protein</fullName>
    </submittedName>
</protein>
<dbReference type="InterPro" id="IPR001054">
    <property type="entry name" value="A/G_cyclase"/>
</dbReference>
<dbReference type="InterPro" id="IPR029787">
    <property type="entry name" value="Nucleotide_cyclase"/>
</dbReference>